<dbReference type="OrthoDB" id="1393670at2759"/>
<comment type="caution">
    <text evidence="2">The sequence shown here is derived from an EMBL/GenBank/DDBJ whole genome shotgun (WGS) entry which is preliminary data.</text>
</comment>
<dbReference type="EMBL" id="BRXY01000044">
    <property type="protein sequence ID" value="GMH57171.1"/>
    <property type="molecule type" value="Genomic_DNA"/>
</dbReference>
<protein>
    <submittedName>
        <fullName evidence="2">Uncharacterized protein</fullName>
    </submittedName>
</protein>
<dbReference type="PANTHER" id="PTHR43975:SF2">
    <property type="entry name" value="EG:BACR7A4.14 PROTEIN-RELATED"/>
    <property type="match status" value="1"/>
</dbReference>
<keyword evidence="3" id="KW-1185">Reference proteome</keyword>
<name>A0A9W6ZQ34_9STRA</name>
<dbReference type="SUPFAM" id="SSF51735">
    <property type="entry name" value="NAD(P)-binding Rossmann-fold domains"/>
    <property type="match status" value="1"/>
</dbReference>
<dbReference type="PRINTS" id="PR00081">
    <property type="entry name" value="GDHRDH"/>
</dbReference>
<evidence type="ECO:0000313" key="3">
    <source>
        <dbReference type="Proteomes" id="UP001165085"/>
    </source>
</evidence>
<sequence>MLGSKVALVTGATSGIGRATALMLAREGSRVVATGRNSSALTSLVSEIEQDGGTAFGIKGDCTNDTDVERVVSGAVDKFGSLSILINNAGVLRGGAVGTGDSATQMETWDFNMAVNARAPMAFIAHAVPHLKENESSAIVNVSSVNGLQSFGGTAGYCASKASMDMLMRCASVDLAPFGIRCNNVNPGVVVTNLQKRGGLDDEAYEKFLERSKNVTHPLSLSLGRVAVADEVASSILFLADCQRSGYVTGTSLKVDGGRSNLGAR</sequence>
<accession>A0A9W6ZQ34</accession>
<dbReference type="AlphaFoldDB" id="A0A9W6ZQ34"/>
<comment type="similarity">
    <text evidence="1">Belongs to the short-chain dehydrogenases/reductases (SDR) family.</text>
</comment>
<dbReference type="Proteomes" id="UP001165085">
    <property type="component" value="Unassembled WGS sequence"/>
</dbReference>
<evidence type="ECO:0000313" key="2">
    <source>
        <dbReference type="EMBL" id="GMH57171.1"/>
    </source>
</evidence>
<dbReference type="Pfam" id="PF00106">
    <property type="entry name" value="adh_short"/>
    <property type="match status" value="1"/>
</dbReference>
<proteinExistence type="inferred from homology"/>
<dbReference type="FunFam" id="3.40.50.720:FF:000084">
    <property type="entry name" value="Short-chain dehydrogenase reductase"/>
    <property type="match status" value="1"/>
</dbReference>
<reference evidence="3" key="1">
    <citation type="journal article" date="2023" name="Commun. Biol.">
        <title>Genome analysis of Parmales, the sister group of diatoms, reveals the evolutionary specialization of diatoms from phago-mixotrophs to photoautotrophs.</title>
        <authorList>
            <person name="Ban H."/>
            <person name="Sato S."/>
            <person name="Yoshikawa S."/>
            <person name="Yamada K."/>
            <person name="Nakamura Y."/>
            <person name="Ichinomiya M."/>
            <person name="Sato N."/>
            <person name="Blanc-Mathieu R."/>
            <person name="Endo H."/>
            <person name="Kuwata A."/>
            <person name="Ogata H."/>
        </authorList>
    </citation>
    <scope>NUCLEOTIDE SEQUENCE [LARGE SCALE GENOMIC DNA]</scope>
    <source>
        <strain evidence="3">NIES 3701</strain>
    </source>
</reference>
<dbReference type="PROSITE" id="PS00061">
    <property type="entry name" value="ADH_SHORT"/>
    <property type="match status" value="1"/>
</dbReference>
<dbReference type="Gene3D" id="3.40.50.720">
    <property type="entry name" value="NAD(P)-binding Rossmann-like Domain"/>
    <property type="match status" value="1"/>
</dbReference>
<dbReference type="InterPro" id="IPR036291">
    <property type="entry name" value="NAD(P)-bd_dom_sf"/>
</dbReference>
<dbReference type="InterPro" id="IPR002347">
    <property type="entry name" value="SDR_fam"/>
</dbReference>
<dbReference type="PANTHER" id="PTHR43975">
    <property type="entry name" value="ZGC:101858"/>
    <property type="match status" value="1"/>
</dbReference>
<dbReference type="InterPro" id="IPR020904">
    <property type="entry name" value="Sc_DH/Rdtase_CS"/>
</dbReference>
<evidence type="ECO:0000256" key="1">
    <source>
        <dbReference type="RuleBase" id="RU000363"/>
    </source>
</evidence>
<dbReference type="PRINTS" id="PR00080">
    <property type="entry name" value="SDRFAMILY"/>
</dbReference>
<organism evidence="2 3">
    <name type="scientific">Triparma strigata</name>
    <dbReference type="NCBI Taxonomy" id="1606541"/>
    <lineage>
        <taxon>Eukaryota</taxon>
        <taxon>Sar</taxon>
        <taxon>Stramenopiles</taxon>
        <taxon>Ochrophyta</taxon>
        <taxon>Bolidophyceae</taxon>
        <taxon>Parmales</taxon>
        <taxon>Triparmaceae</taxon>
        <taxon>Triparma</taxon>
    </lineage>
</organism>
<gene>
    <name evidence="2" type="ORF">TrST_g13322</name>
</gene>